<sequence>MPRKVTNNAQGIPNNQSNQIVTYDNLRHPL</sequence>
<dbReference type="EMBL" id="LAZR01005956">
    <property type="protein sequence ID" value="KKM95840.1"/>
    <property type="molecule type" value="Genomic_DNA"/>
</dbReference>
<dbReference type="AlphaFoldDB" id="A0A0F9P467"/>
<organism evidence="2">
    <name type="scientific">marine sediment metagenome</name>
    <dbReference type="NCBI Taxonomy" id="412755"/>
    <lineage>
        <taxon>unclassified sequences</taxon>
        <taxon>metagenomes</taxon>
        <taxon>ecological metagenomes</taxon>
    </lineage>
</organism>
<comment type="caution">
    <text evidence="2">The sequence shown here is derived from an EMBL/GenBank/DDBJ whole genome shotgun (WGS) entry which is preliminary data.</text>
</comment>
<feature type="region of interest" description="Disordered" evidence="1">
    <location>
        <begin position="1"/>
        <end position="30"/>
    </location>
</feature>
<accession>A0A0F9P467</accession>
<name>A0A0F9P467_9ZZZZ</name>
<protein>
    <submittedName>
        <fullName evidence="2">Uncharacterized protein</fullName>
    </submittedName>
</protein>
<gene>
    <name evidence="2" type="ORF">LCGC14_1184100</name>
</gene>
<evidence type="ECO:0000313" key="2">
    <source>
        <dbReference type="EMBL" id="KKM95840.1"/>
    </source>
</evidence>
<feature type="compositionally biased region" description="Polar residues" evidence="1">
    <location>
        <begin position="1"/>
        <end position="22"/>
    </location>
</feature>
<proteinExistence type="predicted"/>
<evidence type="ECO:0000256" key="1">
    <source>
        <dbReference type="SAM" id="MobiDB-lite"/>
    </source>
</evidence>
<reference evidence="2" key="1">
    <citation type="journal article" date="2015" name="Nature">
        <title>Complex archaea that bridge the gap between prokaryotes and eukaryotes.</title>
        <authorList>
            <person name="Spang A."/>
            <person name="Saw J.H."/>
            <person name="Jorgensen S.L."/>
            <person name="Zaremba-Niedzwiedzka K."/>
            <person name="Martijn J."/>
            <person name="Lind A.E."/>
            <person name="van Eijk R."/>
            <person name="Schleper C."/>
            <person name="Guy L."/>
            <person name="Ettema T.J."/>
        </authorList>
    </citation>
    <scope>NUCLEOTIDE SEQUENCE</scope>
</reference>